<dbReference type="PANTHER" id="PTHR47739:SF1">
    <property type="entry name" value="TRNA1(VAL) (ADENINE(37)-N6)-METHYLTRANSFERASE"/>
    <property type="match status" value="1"/>
</dbReference>
<evidence type="ECO:0000256" key="4">
    <source>
        <dbReference type="ARBA" id="ARBA00022691"/>
    </source>
</evidence>
<comment type="catalytic activity">
    <reaction evidence="6">
        <text>adenosine(37) in tRNA1(Val) + S-adenosyl-L-methionine = N(6)-methyladenosine(37) in tRNA1(Val) + S-adenosyl-L-homocysteine + H(+)</text>
        <dbReference type="Rhea" id="RHEA:43160"/>
        <dbReference type="Rhea" id="RHEA-COMP:10369"/>
        <dbReference type="Rhea" id="RHEA-COMP:10370"/>
        <dbReference type="ChEBI" id="CHEBI:15378"/>
        <dbReference type="ChEBI" id="CHEBI:57856"/>
        <dbReference type="ChEBI" id="CHEBI:59789"/>
        <dbReference type="ChEBI" id="CHEBI:74411"/>
        <dbReference type="ChEBI" id="CHEBI:74449"/>
        <dbReference type="EC" id="2.1.1.223"/>
    </reaction>
</comment>
<reference evidence="8 9" key="1">
    <citation type="submission" date="2020-08" db="EMBL/GenBank/DDBJ databases">
        <title>Genomic Encyclopedia of Type Strains, Phase IV (KMG-IV): sequencing the most valuable type-strain genomes for metagenomic binning, comparative biology and taxonomic classification.</title>
        <authorList>
            <person name="Goeker M."/>
        </authorList>
    </citation>
    <scope>NUCLEOTIDE SEQUENCE [LARGE SCALE GENOMIC DNA]</scope>
    <source>
        <strain evidence="8 9">DSM 17976</strain>
    </source>
</reference>
<dbReference type="AlphaFoldDB" id="A0A7W5ZIX1"/>
<dbReference type="CDD" id="cd02440">
    <property type="entry name" value="AdoMet_MTases"/>
    <property type="match status" value="1"/>
</dbReference>
<dbReference type="PROSITE" id="PS00092">
    <property type="entry name" value="N6_MTASE"/>
    <property type="match status" value="1"/>
</dbReference>
<accession>A0A7W5ZIX1</accession>
<gene>
    <name evidence="8" type="ORF">FHS57_001665</name>
</gene>
<dbReference type="InterPro" id="IPR029063">
    <property type="entry name" value="SAM-dependent_MTases_sf"/>
</dbReference>
<dbReference type="SUPFAM" id="SSF53335">
    <property type="entry name" value="S-adenosyl-L-methionine-dependent methyltransferases"/>
    <property type="match status" value="1"/>
</dbReference>
<dbReference type="HAMAP" id="MF_01872">
    <property type="entry name" value="tRNA_methyltr_YfiC"/>
    <property type="match status" value="1"/>
</dbReference>
<comment type="function">
    <text evidence="6">Specifically methylates the adenine in position 37 of tRNA(1)(Val) (anticodon cmo5UAC).</text>
</comment>
<evidence type="ECO:0000256" key="2">
    <source>
        <dbReference type="ARBA" id="ARBA00022603"/>
    </source>
</evidence>
<dbReference type="InterPro" id="IPR002052">
    <property type="entry name" value="DNA_methylase_N6_adenine_CS"/>
</dbReference>
<dbReference type="EMBL" id="JACIBY010000003">
    <property type="protein sequence ID" value="MBB3837668.1"/>
    <property type="molecule type" value="Genomic_DNA"/>
</dbReference>
<protein>
    <recommendedName>
        <fullName evidence="6">tRNA1(Val) (adenine(37)-N6)-methyltransferase</fullName>
        <ecNumber evidence="6">2.1.1.223</ecNumber>
    </recommendedName>
    <alternativeName>
        <fullName evidence="6">tRNA m6A37 methyltransferase</fullName>
    </alternativeName>
</protein>
<organism evidence="8 9">
    <name type="scientific">Runella defluvii</name>
    <dbReference type="NCBI Taxonomy" id="370973"/>
    <lineage>
        <taxon>Bacteria</taxon>
        <taxon>Pseudomonadati</taxon>
        <taxon>Bacteroidota</taxon>
        <taxon>Cytophagia</taxon>
        <taxon>Cytophagales</taxon>
        <taxon>Spirosomataceae</taxon>
        <taxon>Runella</taxon>
    </lineage>
</organism>
<dbReference type="Proteomes" id="UP000541352">
    <property type="component" value="Unassembled WGS sequence"/>
</dbReference>
<dbReference type="RefSeq" id="WP_183972410.1">
    <property type="nucleotide sequence ID" value="NZ_JACIBY010000003.1"/>
</dbReference>
<comment type="caution">
    <text evidence="8">The sequence shown here is derived from an EMBL/GenBank/DDBJ whole genome shotgun (WGS) entry which is preliminary data.</text>
</comment>
<keyword evidence="4 6" id="KW-0949">S-adenosyl-L-methionine</keyword>
<keyword evidence="3 6" id="KW-0808">Transferase</keyword>
<dbReference type="GO" id="GO:0016430">
    <property type="term" value="F:tRNA (adenine-N6)-methyltransferase activity"/>
    <property type="evidence" value="ECO:0007669"/>
    <property type="project" value="UniProtKB-UniRule"/>
</dbReference>
<dbReference type="Pfam" id="PF05175">
    <property type="entry name" value="MTS"/>
    <property type="match status" value="1"/>
</dbReference>
<dbReference type="GO" id="GO:0032259">
    <property type="term" value="P:methylation"/>
    <property type="evidence" value="ECO:0007669"/>
    <property type="project" value="UniProtKB-KW"/>
</dbReference>
<keyword evidence="5 6" id="KW-0819">tRNA processing</keyword>
<keyword evidence="1 6" id="KW-0963">Cytoplasm</keyword>
<name>A0A7W5ZIX1_9BACT</name>
<sequence>MGRSSNPYFKFKQFTVWHDRSSLRVCTEACLLGAYASVDGVKKGLDIGTGTGVLALMLAQRNENLHIDAIEIEQSSAEQAQENVSQSPFAERIQVYKTALQNWKKEKGYDFIISNPPFFENHLLSTNEIKNQALHAESLSLVELANSVASLLQKKGRFVVLLPPFETQKMTELLQGKGLWPVQQLQIFQREEKALFRLITTFQWHNKPLQIEKLTIHEGDGKYSEGFRTLLKDYYLIF</sequence>
<evidence type="ECO:0000313" key="9">
    <source>
        <dbReference type="Proteomes" id="UP000541352"/>
    </source>
</evidence>
<dbReference type="GO" id="GO:0005737">
    <property type="term" value="C:cytoplasm"/>
    <property type="evidence" value="ECO:0007669"/>
    <property type="project" value="UniProtKB-SubCell"/>
</dbReference>
<keyword evidence="2 6" id="KW-0489">Methyltransferase</keyword>
<dbReference type="GO" id="GO:0003676">
    <property type="term" value="F:nucleic acid binding"/>
    <property type="evidence" value="ECO:0007669"/>
    <property type="project" value="InterPro"/>
</dbReference>
<dbReference type="InterPro" id="IPR007848">
    <property type="entry name" value="Small_mtfrase_dom"/>
</dbReference>
<dbReference type="InterPro" id="IPR050210">
    <property type="entry name" value="tRNA_Adenine-N(6)_MTase"/>
</dbReference>
<proteinExistence type="inferred from homology"/>
<evidence type="ECO:0000256" key="5">
    <source>
        <dbReference type="ARBA" id="ARBA00022694"/>
    </source>
</evidence>
<dbReference type="PANTHER" id="PTHR47739">
    <property type="entry name" value="TRNA1(VAL) (ADENINE(37)-N6)-METHYLTRANSFERASE"/>
    <property type="match status" value="1"/>
</dbReference>
<evidence type="ECO:0000256" key="3">
    <source>
        <dbReference type="ARBA" id="ARBA00022679"/>
    </source>
</evidence>
<dbReference type="EC" id="2.1.1.223" evidence="6"/>
<dbReference type="GO" id="GO:0008033">
    <property type="term" value="P:tRNA processing"/>
    <property type="evidence" value="ECO:0007669"/>
    <property type="project" value="UniProtKB-UniRule"/>
</dbReference>
<evidence type="ECO:0000256" key="6">
    <source>
        <dbReference type="HAMAP-Rule" id="MF_01872"/>
    </source>
</evidence>
<comment type="subcellular location">
    <subcellularLocation>
        <location evidence="6">Cytoplasm</location>
    </subcellularLocation>
</comment>
<evidence type="ECO:0000256" key="1">
    <source>
        <dbReference type="ARBA" id="ARBA00022490"/>
    </source>
</evidence>
<keyword evidence="9" id="KW-1185">Reference proteome</keyword>
<dbReference type="Gene3D" id="3.40.50.150">
    <property type="entry name" value="Vaccinia Virus protein VP39"/>
    <property type="match status" value="1"/>
</dbReference>
<evidence type="ECO:0000313" key="8">
    <source>
        <dbReference type="EMBL" id="MBB3837668.1"/>
    </source>
</evidence>
<evidence type="ECO:0000259" key="7">
    <source>
        <dbReference type="Pfam" id="PF05175"/>
    </source>
</evidence>
<feature type="domain" description="Methyltransferase small" evidence="7">
    <location>
        <begin position="42"/>
        <end position="126"/>
    </location>
</feature>
<comment type="similarity">
    <text evidence="6">Belongs to the methyltransferase superfamily. tRNA (adenine-N(6)-)-methyltransferase family.</text>
</comment>
<dbReference type="InterPro" id="IPR022882">
    <property type="entry name" value="tRNA_adenine-N6_MeTrfase"/>
</dbReference>